<protein>
    <submittedName>
        <fullName evidence="1">Uncharacterized protein</fullName>
    </submittedName>
</protein>
<dbReference type="AlphaFoldDB" id="A0A834J020"/>
<dbReference type="EMBL" id="JACSEA010000023">
    <property type="protein sequence ID" value="KAF7379464.1"/>
    <property type="molecule type" value="Genomic_DNA"/>
</dbReference>
<sequence length="66" mass="7572">MKGSEQGCTLHNPHQQRYCRDSGATRQIFTLEDAGARQREYLSCRAGGRKRKEEDVVRESDAVLYI</sequence>
<keyword evidence="2" id="KW-1185">Reference proteome</keyword>
<evidence type="ECO:0000313" key="2">
    <source>
        <dbReference type="Proteomes" id="UP000614350"/>
    </source>
</evidence>
<gene>
    <name evidence="1" type="ORF">HZH66_014835</name>
</gene>
<proteinExistence type="predicted"/>
<evidence type="ECO:0000313" key="1">
    <source>
        <dbReference type="EMBL" id="KAF7379464.1"/>
    </source>
</evidence>
<organism evidence="1 2">
    <name type="scientific">Vespula vulgaris</name>
    <name type="common">Yellow jacket</name>
    <name type="synonym">Wasp</name>
    <dbReference type="NCBI Taxonomy" id="7454"/>
    <lineage>
        <taxon>Eukaryota</taxon>
        <taxon>Metazoa</taxon>
        <taxon>Ecdysozoa</taxon>
        <taxon>Arthropoda</taxon>
        <taxon>Hexapoda</taxon>
        <taxon>Insecta</taxon>
        <taxon>Pterygota</taxon>
        <taxon>Neoptera</taxon>
        <taxon>Endopterygota</taxon>
        <taxon>Hymenoptera</taxon>
        <taxon>Apocrita</taxon>
        <taxon>Aculeata</taxon>
        <taxon>Vespoidea</taxon>
        <taxon>Vespidae</taxon>
        <taxon>Vespinae</taxon>
        <taxon>Vespula</taxon>
    </lineage>
</organism>
<comment type="caution">
    <text evidence="1">The sequence shown here is derived from an EMBL/GenBank/DDBJ whole genome shotgun (WGS) entry which is preliminary data.</text>
</comment>
<accession>A0A834J020</accession>
<dbReference type="Proteomes" id="UP000614350">
    <property type="component" value="Unassembled WGS sequence"/>
</dbReference>
<reference evidence="1" key="1">
    <citation type="journal article" date="2020" name="G3 (Bethesda)">
        <title>High-Quality Assemblies for Three Invasive Social Wasps from the &lt;i&gt;Vespula&lt;/i&gt; Genus.</title>
        <authorList>
            <person name="Harrop T.W.R."/>
            <person name="Guhlin J."/>
            <person name="McLaughlin G.M."/>
            <person name="Permina E."/>
            <person name="Stockwell P."/>
            <person name="Gilligan J."/>
            <person name="Le Lec M.F."/>
            <person name="Gruber M.A.M."/>
            <person name="Quinn O."/>
            <person name="Lovegrove M."/>
            <person name="Duncan E.J."/>
            <person name="Remnant E.J."/>
            <person name="Van Eeckhoven J."/>
            <person name="Graham B."/>
            <person name="Knapp R.A."/>
            <person name="Langford K.W."/>
            <person name="Kronenberg Z."/>
            <person name="Press M.O."/>
            <person name="Eacker S.M."/>
            <person name="Wilson-Rankin E.E."/>
            <person name="Purcell J."/>
            <person name="Lester P.J."/>
            <person name="Dearden P.K."/>
        </authorList>
    </citation>
    <scope>NUCLEOTIDE SEQUENCE</scope>
    <source>
        <strain evidence="1">Marl-1</strain>
    </source>
</reference>
<name>A0A834J020_VESVU</name>